<evidence type="ECO:0000313" key="4">
    <source>
        <dbReference type="EMBL" id="OGY23873.1"/>
    </source>
</evidence>
<dbReference type="InterPro" id="IPR010231">
    <property type="entry name" value="SUF_FeS_clus_asmbl_SufB"/>
</dbReference>
<sequence length="464" mass="52397">MKKIISEKEYKEKYGFSKRENYIFKSKKGLDEGVIKEISEQKKEPAWMRDFRLKSFEIFKSKKYPSWGPDLSELNLDEIYYYIKPTENQVNSWRELPKEIRETYEKIGIPEAERKYLAGVGAQYESEVVYKSLKSEWEKKGVIFSDTDTALKKHPEIFKEYFGKAVPAADNKFAALNSAVWSGGSFIYVPKGIEVAIPLQAYFRINAAKMGQFERTLIIIDEGAKASYIEGCTAPIYSSNSLHAAVVEIFVKKDAALRYTTIQNWSKNVFNLVTKRAFVESKGRMEWIDGNLGSKVTMKYPSIYLKGQGSRGEILSVSFASSGQNQDVGGKIIHLAPQTSSRIISKSVSKDGGISSYRGLLKVTKGAEESIGNVRCDALILDTKSRSDTYPTMQVSEKDCKASHEATISKVDEEQLFYLQSRGLSENEATSMIVNGFIEPIAKELPLEYAVELNRLIQLELKTT</sequence>
<accession>A0A1G1W863</accession>
<dbReference type="InterPro" id="IPR055346">
    <property type="entry name" value="Fe-S_cluster_assembly_SufBD"/>
</dbReference>
<evidence type="ECO:0000313" key="5">
    <source>
        <dbReference type="Proteomes" id="UP000176631"/>
    </source>
</evidence>
<dbReference type="PANTHER" id="PTHR30508">
    <property type="entry name" value="FES CLUSTER ASSEMBLY PROTEIN SUF"/>
    <property type="match status" value="1"/>
</dbReference>
<feature type="domain" description="SUF system FeS cluster assembly SufBD N-terminal" evidence="3">
    <location>
        <begin position="133"/>
        <end position="200"/>
    </location>
</feature>
<dbReference type="InterPro" id="IPR011542">
    <property type="entry name" value="SUF_FeS_clus_asmbl_SufD"/>
</dbReference>
<dbReference type="InterPro" id="IPR037284">
    <property type="entry name" value="SUF_FeS_clus_asmbl_SufBD_sf"/>
</dbReference>
<dbReference type="InterPro" id="IPR045595">
    <property type="entry name" value="SufBD_N"/>
</dbReference>
<protein>
    <submittedName>
        <fullName evidence="4">Fe-S cluster assembly protein SufB</fullName>
    </submittedName>
</protein>
<evidence type="ECO:0000259" key="3">
    <source>
        <dbReference type="Pfam" id="PF19295"/>
    </source>
</evidence>
<dbReference type="InterPro" id="IPR000825">
    <property type="entry name" value="SUF_FeS_clus_asmbl_SufBD_core"/>
</dbReference>
<dbReference type="AlphaFoldDB" id="A0A1G1W863"/>
<evidence type="ECO:0000256" key="1">
    <source>
        <dbReference type="ARBA" id="ARBA00043967"/>
    </source>
</evidence>
<proteinExistence type="inferred from homology"/>
<comment type="similarity">
    <text evidence="1">Belongs to the iron-sulfur cluster assembly SufBD family.</text>
</comment>
<dbReference type="GO" id="GO:0016226">
    <property type="term" value="P:iron-sulfur cluster assembly"/>
    <property type="evidence" value="ECO:0007669"/>
    <property type="project" value="InterPro"/>
</dbReference>
<organism evidence="4 5">
    <name type="scientific">Candidatus Woykebacteria bacterium RBG_13_40_15</name>
    <dbReference type="NCBI Taxonomy" id="1802593"/>
    <lineage>
        <taxon>Bacteria</taxon>
        <taxon>Candidatus Woykeibacteriota</taxon>
    </lineage>
</organism>
<evidence type="ECO:0000259" key="2">
    <source>
        <dbReference type="Pfam" id="PF01458"/>
    </source>
</evidence>
<gene>
    <name evidence="4" type="ORF">A2172_05050</name>
</gene>
<name>A0A1G1W863_9BACT</name>
<reference evidence="4 5" key="1">
    <citation type="journal article" date="2016" name="Nat. Commun.">
        <title>Thousands of microbial genomes shed light on interconnected biogeochemical processes in an aquifer system.</title>
        <authorList>
            <person name="Anantharaman K."/>
            <person name="Brown C.T."/>
            <person name="Hug L.A."/>
            <person name="Sharon I."/>
            <person name="Castelle C.J."/>
            <person name="Probst A.J."/>
            <person name="Thomas B.C."/>
            <person name="Singh A."/>
            <person name="Wilkins M.J."/>
            <person name="Karaoz U."/>
            <person name="Brodie E.L."/>
            <person name="Williams K.H."/>
            <person name="Hubbard S.S."/>
            <person name="Banfield J.F."/>
        </authorList>
    </citation>
    <scope>NUCLEOTIDE SEQUENCE [LARGE SCALE GENOMIC DNA]</scope>
</reference>
<dbReference type="EMBL" id="MHCP01000019">
    <property type="protein sequence ID" value="OGY23873.1"/>
    <property type="molecule type" value="Genomic_DNA"/>
</dbReference>
<comment type="caution">
    <text evidence="4">The sequence shown here is derived from an EMBL/GenBank/DDBJ whole genome shotgun (WGS) entry which is preliminary data.</text>
</comment>
<dbReference type="Proteomes" id="UP000176631">
    <property type="component" value="Unassembled WGS sequence"/>
</dbReference>
<dbReference type="Pfam" id="PF01458">
    <property type="entry name" value="SUFBD_core"/>
    <property type="match status" value="1"/>
</dbReference>
<dbReference type="NCBIfam" id="TIGR01981">
    <property type="entry name" value="sufD"/>
    <property type="match status" value="1"/>
</dbReference>
<dbReference type="Pfam" id="PF19295">
    <property type="entry name" value="SufBD_N"/>
    <property type="match status" value="1"/>
</dbReference>
<feature type="domain" description="SUF system FeS cluster assembly SufBD core" evidence="2">
    <location>
        <begin position="203"/>
        <end position="437"/>
    </location>
</feature>
<dbReference type="NCBIfam" id="TIGR01980">
    <property type="entry name" value="sufB"/>
    <property type="match status" value="1"/>
</dbReference>
<dbReference type="SUPFAM" id="SSF101960">
    <property type="entry name" value="Stabilizer of iron transporter SufD"/>
    <property type="match status" value="1"/>
</dbReference>
<dbReference type="STRING" id="1802593.A2172_05050"/>
<dbReference type="PANTHER" id="PTHR30508:SF1">
    <property type="entry name" value="UPF0051 PROTEIN ABCI8, CHLOROPLASTIC-RELATED"/>
    <property type="match status" value="1"/>
</dbReference>